<dbReference type="Pfam" id="PF00294">
    <property type="entry name" value="PfkB"/>
    <property type="match status" value="1"/>
</dbReference>
<dbReference type="AlphaFoldDB" id="A0AAX0WN23"/>
<evidence type="ECO:0000313" key="7">
    <source>
        <dbReference type="EMBL" id="PND05291.1"/>
    </source>
</evidence>
<reference evidence="7 8" key="1">
    <citation type="journal article" date="2017" name="BMC Genomics">
        <title>Genome sequencing of 39 Akkermansia muciniphila isolates reveals its population structure, genomic and functional diverisity, and global distribution in mammalian gut microbiotas.</title>
        <authorList>
            <person name="Guo X."/>
            <person name="Li S."/>
            <person name="Zhang J."/>
            <person name="Wu F."/>
            <person name="Li X."/>
            <person name="Wu D."/>
            <person name="Zhang M."/>
            <person name="Ou Z."/>
            <person name="Jie Z."/>
            <person name="Yan Q."/>
            <person name="Li P."/>
            <person name="Yi J."/>
            <person name="Peng Y."/>
        </authorList>
    </citation>
    <scope>NUCLEOTIDE SEQUENCE [LARGE SCALE GENOMIC DNA]</scope>
    <source>
        <strain evidence="7 8">GP28</strain>
    </source>
</reference>
<organism evidence="7 8">
    <name type="scientific">Akkermansia muciniphila</name>
    <dbReference type="NCBI Taxonomy" id="239935"/>
    <lineage>
        <taxon>Bacteria</taxon>
        <taxon>Pseudomonadati</taxon>
        <taxon>Verrucomicrobiota</taxon>
        <taxon>Verrucomicrobiia</taxon>
        <taxon>Verrucomicrobiales</taxon>
        <taxon>Akkermansiaceae</taxon>
        <taxon>Akkermansia</taxon>
    </lineage>
</organism>
<accession>A0AAX0WN23</accession>
<dbReference type="GO" id="GO:0016301">
    <property type="term" value="F:kinase activity"/>
    <property type="evidence" value="ECO:0007669"/>
    <property type="project" value="UniProtKB-KW"/>
</dbReference>
<dbReference type="InterPro" id="IPR050306">
    <property type="entry name" value="PfkB_Carbo_kinase"/>
</dbReference>
<comment type="caution">
    <text evidence="7">The sequence shown here is derived from an EMBL/GenBank/DDBJ whole genome shotgun (WGS) entry which is preliminary data.</text>
</comment>
<evidence type="ECO:0000256" key="2">
    <source>
        <dbReference type="ARBA" id="ARBA00022679"/>
    </source>
</evidence>
<evidence type="ECO:0000256" key="5">
    <source>
        <dbReference type="ARBA" id="ARBA00022840"/>
    </source>
</evidence>
<dbReference type="Proteomes" id="UP000236075">
    <property type="component" value="Unassembled WGS sequence"/>
</dbReference>
<name>A0AAX0WN23_9BACT</name>
<evidence type="ECO:0000256" key="1">
    <source>
        <dbReference type="ARBA" id="ARBA00010688"/>
    </source>
</evidence>
<comment type="similarity">
    <text evidence="1">Belongs to the carbohydrate kinase PfkB family.</text>
</comment>
<protein>
    <submittedName>
        <fullName evidence="7">Carbohydrate kinase</fullName>
    </submittedName>
</protein>
<dbReference type="InterPro" id="IPR011611">
    <property type="entry name" value="PfkB_dom"/>
</dbReference>
<dbReference type="PANTHER" id="PTHR43085">
    <property type="entry name" value="HEXOKINASE FAMILY MEMBER"/>
    <property type="match status" value="1"/>
</dbReference>
<evidence type="ECO:0000313" key="8">
    <source>
        <dbReference type="Proteomes" id="UP000236075"/>
    </source>
</evidence>
<dbReference type="SUPFAM" id="SSF53613">
    <property type="entry name" value="Ribokinase-like"/>
    <property type="match status" value="1"/>
</dbReference>
<dbReference type="EMBL" id="PJLB01000004">
    <property type="protein sequence ID" value="PND05291.1"/>
    <property type="molecule type" value="Genomic_DNA"/>
</dbReference>
<dbReference type="GO" id="GO:0005524">
    <property type="term" value="F:ATP binding"/>
    <property type="evidence" value="ECO:0007669"/>
    <property type="project" value="UniProtKB-KW"/>
</dbReference>
<dbReference type="CDD" id="cd01167">
    <property type="entry name" value="bac_FRK"/>
    <property type="match status" value="1"/>
</dbReference>
<evidence type="ECO:0000259" key="6">
    <source>
        <dbReference type="Pfam" id="PF00294"/>
    </source>
</evidence>
<keyword evidence="3" id="KW-0547">Nucleotide-binding</keyword>
<proteinExistence type="inferred from homology"/>
<dbReference type="GeneID" id="60879500"/>
<evidence type="ECO:0000256" key="4">
    <source>
        <dbReference type="ARBA" id="ARBA00022777"/>
    </source>
</evidence>
<gene>
    <name evidence="7" type="ORF">CXT95_01365</name>
</gene>
<feature type="domain" description="Carbohydrate kinase PfkB" evidence="6">
    <location>
        <begin position="3"/>
        <end position="308"/>
    </location>
</feature>
<keyword evidence="4 7" id="KW-0418">Kinase</keyword>
<keyword evidence="5" id="KW-0067">ATP-binding</keyword>
<dbReference type="InterPro" id="IPR029056">
    <property type="entry name" value="Ribokinase-like"/>
</dbReference>
<evidence type="ECO:0000256" key="3">
    <source>
        <dbReference type="ARBA" id="ARBA00022741"/>
    </source>
</evidence>
<keyword evidence="2" id="KW-0808">Transferase</keyword>
<sequence length="320" mass="35301">MYDVVALGELLIDFTPCGINDRELPVYQANPGGAPCNVLSMLSRLGRKTSFIGKVGHDMFGKMLRRTLQEEGIGDSGLVSSREVNTTLAFVQIDEHGDREFSFYRNPGADMKLTAGEVDLELVEHARVFHFGTISMTHDDVRSATRHAVSHARKKGALISFDPNLRPPLWPDMELAREQMLYGCGACSIMKIEMEELFFLTGCATMEEGLRILQREFDNLRLILVTGGRKGSWAAYESKLIHQPTYLNVKTIDTTGAGDAFLGCCLDRILETGLENLTEGQLADMLLFANAAASIVTTRKGAIRSMPSREEAVALMAEGF</sequence>
<dbReference type="Gene3D" id="3.40.1190.20">
    <property type="match status" value="1"/>
</dbReference>
<dbReference type="PANTHER" id="PTHR43085:SF1">
    <property type="entry name" value="PSEUDOURIDINE KINASE-RELATED"/>
    <property type="match status" value="1"/>
</dbReference>
<dbReference type="RefSeq" id="WP_102745096.1">
    <property type="nucleotide sequence ID" value="NZ_AP021898.1"/>
</dbReference>